<organism evidence="2">
    <name type="scientific">Entomoneis paludosa</name>
    <dbReference type="NCBI Taxonomy" id="265537"/>
    <lineage>
        <taxon>Eukaryota</taxon>
        <taxon>Sar</taxon>
        <taxon>Stramenopiles</taxon>
        <taxon>Ochrophyta</taxon>
        <taxon>Bacillariophyta</taxon>
        <taxon>Bacillariophyceae</taxon>
        <taxon>Bacillariophycidae</taxon>
        <taxon>Entomoneidaceae</taxon>
        <taxon>Entomoneis</taxon>
    </lineage>
</organism>
<accession>A0A6U2WYT8</accession>
<dbReference type="AlphaFoldDB" id="A0A6U2WYT8"/>
<proteinExistence type="predicted"/>
<reference evidence="2" key="1">
    <citation type="submission" date="2021-01" db="EMBL/GenBank/DDBJ databases">
        <authorList>
            <person name="Corre E."/>
            <person name="Pelletier E."/>
            <person name="Niang G."/>
            <person name="Scheremetjew M."/>
            <person name="Finn R."/>
            <person name="Kale V."/>
            <person name="Holt S."/>
            <person name="Cochrane G."/>
            <person name="Meng A."/>
            <person name="Brown T."/>
            <person name="Cohen L."/>
        </authorList>
    </citation>
    <scope>NUCLEOTIDE SEQUENCE</scope>
    <source>
        <strain evidence="2">CCMP125</strain>
    </source>
</reference>
<evidence type="ECO:0000313" key="2">
    <source>
        <dbReference type="EMBL" id="CAD9941215.1"/>
    </source>
</evidence>
<dbReference type="EMBL" id="HBHT01001411">
    <property type="protein sequence ID" value="CAD9941213.1"/>
    <property type="molecule type" value="Transcribed_RNA"/>
</dbReference>
<sequence>MWWPHPIIGRFETLRRTTGTDIQQQSSEISEVAVTLSPVVCRIVNSLRKLHKQMWHRSSADQQAKTNVQLCVGQKIVRQSTNMNNAGQTMDHTYDFVRTQKSTAPCDSFLLAVPQDLGMQIFGLNGQMQEKVSRCPNTSVCGQALYLMEEYFSCSSGEQRICSPTPRRTTEWNGR</sequence>
<protein>
    <submittedName>
        <fullName evidence="2">Uncharacterized protein</fullName>
    </submittedName>
</protein>
<gene>
    <name evidence="1" type="ORF">APAL1065_LOCUS891</name>
    <name evidence="2" type="ORF">APAL1065_LOCUS892</name>
</gene>
<dbReference type="EMBL" id="HBHT01001412">
    <property type="protein sequence ID" value="CAD9941215.1"/>
    <property type="molecule type" value="Transcribed_RNA"/>
</dbReference>
<evidence type="ECO:0000313" key="1">
    <source>
        <dbReference type="EMBL" id="CAD9941213.1"/>
    </source>
</evidence>
<name>A0A6U2WYT8_9STRA</name>